<accession>A0ABS6SCK0</accession>
<feature type="modified residue" description="4-aspartylphosphate" evidence="1">
    <location>
        <position position="53"/>
    </location>
</feature>
<keyword evidence="4" id="KW-1185">Reference proteome</keyword>
<name>A0ABS6SCK0_9SPHN</name>
<evidence type="ECO:0000259" key="2">
    <source>
        <dbReference type="PROSITE" id="PS50110"/>
    </source>
</evidence>
<dbReference type="NCBIfam" id="NF009972">
    <property type="entry name" value="PRK13435.1-3"/>
    <property type="match status" value="1"/>
</dbReference>
<sequence length="132" mass="14052">MPANILIVEDEYLIATEMCDVVEDLGHECAGIADDTPSAIRLAATNVDVALVDVNLSDGVTGPLIGERLAKEFGIKVVFITANPRQLGGGVEGTLGAVSKPVEVGLLSELLDYVLNLEDDDHRPPPEKLELF</sequence>
<gene>
    <name evidence="3" type="ORF">KCG44_05055</name>
</gene>
<comment type="caution">
    <text evidence="3">The sequence shown here is derived from an EMBL/GenBank/DDBJ whole genome shotgun (WGS) entry which is preliminary data.</text>
</comment>
<reference evidence="3 4" key="1">
    <citation type="submission" date="2021-04" db="EMBL/GenBank/DDBJ databases">
        <authorList>
            <person name="Pira H."/>
            <person name="Risdian C."/>
            <person name="Wink J."/>
        </authorList>
    </citation>
    <scope>NUCLEOTIDE SEQUENCE [LARGE SCALE GENOMIC DNA]</scope>
    <source>
        <strain evidence="3 4">WHA3</strain>
    </source>
</reference>
<proteinExistence type="predicted"/>
<dbReference type="SMART" id="SM00448">
    <property type="entry name" value="REC"/>
    <property type="match status" value="1"/>
</dbReference>
<protein>
    <submittedName>
        <fullName evidence="3">Response regulator</fullName>
    </submittedName>
</protein>
<dbReference type="Pfam" id="PF00072">
    <property type="entry name" value="Response_reg"/>
    <property type="match status" value="1"/>
</dbReference>
<dbReference type="PROSITE" id="PS50110">
    <property type="entry name" value="RESPONSE_REGULATORY"/>
    <property type="match status" value="1"/>
</dbReference>
<dbReference type="InterPro" id="IPR001789">
    <property type="entry name" value="Sig_transdc_resp-reg_receiver"/>
</dbReference>
<evidence type="ECO:0000313" key="3">
    <source>
        <dbReference type="EMBL" id="MBV7256149.1"/>
    </source>
</evidence>
<evidence type="ECO:0000313" key="4">
    <source>
        <dbReference type="Proteomes" id="UP000722336"/>
    </source>
</evidence>
<dbReference type="Proteomes" id="UP000722336">
    <property type="component" value="Unassembled WGS sequence"/>
</dbReference>
<dbReference type="EMBL" id="JAGSPA010000002">
    <property type="protein sequence ID" value="MBV7256149.1"/>
    <property type="molecule type" value="Genomic_DNA"/>
</dbReference>
<feature type="domain" description="Response regulatory" evidence="2">
    <location>
        <begin position="4"/>
        <end position="115"/>
    </location>
</feature>
<keyword evidence="1" id="KW-0597">Phosphoprotein</keyword>
<dbReference type="RefSeq" id="WP_218444688.1">
    <property type="nucleotide sequence ID" value="NZ_JAGSPA010000002.1"/>
</dbReference>
<organism evidence="3 4">
    <name type="scientific">Pacificimonas pallii</name>
    <dbReference type="NCBI Taxonomy" id="2827236"/>
    <lineage>
        <taxon>Bacteria</taxon>
        <taxon>Pseudomonadati</taxon>
        <taxon>Pseudomonadota</taxon>
        <taxon>Alphaproteobacteria</taxon>
        <taxon>Sphingomonadales</taxon>
        <taxon>Sphingosinicellaceae</taxon>
        <taxon>Pacificimonas</taxon>
    </lineage>
</organism>
<evidence type="ECO:0000256" key="1">
    <source>
        <dbReference type="PROSITE-ProRule" id="PRU00169"/>
    </source>
</evidence>